<reference evidence="1 2" key="1">
    <citation type="submission" date="2014-04" db="EMBL/GenBank/DDBJ databases">
        <authorList>
            <consortium name="DOE Joint Genome Institute"/>
            <person name="Kuo A."/>
            <person name="Tarkka M."/>
            <person name="Buscot F."/>
            <person name="Kohler A."/>
            <person name="Nagy L.G."/>
            <person name="Floudas D."/>
            <person name="Copeland A."/>
            <person name="Barry K.W."/>
            <person name="Cichocki N."/>
            <person name="Veneault-Fourrey C."/>
            <person name="LaButti K."/>
            <person name="Lindquist E.A."/>
            <person name="Lipzen A."/>
            <person name="Lundell T."/>
            <person name="Morin E."/>
            <person name="Murat C."/>
            <person name="Sun H."/>
            <person name="Tunlid A."/>
            <person name="Henrissat B."/>
            <person name="Grigoriev I.V."/>
            <person name="Hibbett D.S."/>
            <person name="Martin F."/>
            <person name="Nordberg H.P."/>
            <person name="Cantor M.N."/>
            <person name="Hua S.X."/>
        </authorList>
    </citation>
    <scope>NUCLEOTIDE SEQUENCE [LARGE SCALE GENOMIC DNA]</scope>
    <source>
        <strain evidence="1 2">F 1598</strain>
    </source>
</reference>
<dbReference type="InParanoid" id="A0A0C3AQ61"/>
<proteinExistence type="predicted"/>
<accession>A0A0C3AQ61</accession>
<reference evidence="2" key="2">
    <citation type="submission" date="2015-01" db="EMBL/GenBank/DDBJ databases">
        <title>Evolutionary Origins and Diversification of the Mycorrhizal Mutualists.</title>
        <authorList>
            <consortium name="DOE Joint Genome Institute"/>
            <consortium name="Mycorrhizal Genomics Consortium"/>
            <person name="Kohler A."/>
            <person name="Kuo A."/>
            <person name="Nagy L.G."/>
            <person name="Floudas D."/>
            <person name="Copeland A."/>
            <person name="Barry K.W."/>
            <person name="Cichocki N."/>
            <person name="Veneault-Fourrey C."/>
            <person name="LaButti K."/>
            <person name="Lindquist E.A."/>
            <person name="Lipzen A."/>
            <person name="Lundell T."/>
            <person name="Morin E."/>
            <person name="Murat C."/>
            <person name="Riley R."/>
            <person name="Ohm R."/>
            <person name="Sun H."/>
            <person name="Tunlid A."/>
            <person name="Henrissat B."/>
            <person name="Grigoriev I.V."/>
            <person name="Hibbett D.S."/>
            <person name="Martin F."/>
        </authorList>
    </citation>
    <scope>NUCLEOTIDE SEQUENCE [LARGE SCALE GENOMIC DNA]</scope>
    <source>
        <strain evidence="2">F 1598</strain>
    </source>
</reference>
<gene>
    <name evidence="1" type="ORF">PILCRDRAFT_657491</name>
</gene>
<dbReference type="HOGENOM" id="CLU_2574721_0_0_1"/>
<name>A0A0C3AQ61_PILCF</name>
<sequence>MKLIQRNYFYLVGRVAMDRDATFAAHPCFRRSSPATPAEARRPMTIQNRCQTRTPSSLHSVLVRSQNRSPCYRHVTWRPGQ</sequence>
<evidence type="ECO:0000313" key="2">
    <source>
        <dbReference type="Proteomes" id="UP000054166"/>
    </source>
</evidence>
<dbReference type="EMBL" id="KN833039">
    <property type="protein sequence ID" value="KIM76058.1"/>
    <property type="molecule type" value="Genomic_DNA"/>
</dbReference>
<dbReference type="AlphaFoldDB" id="A0A0C3AQ61"/>
<protein>
    <submittedName>
        <fullName evidence="1">Uncharacterized protein</fullName>
    </submittedName>
</protein>
<keyword evidence="2" id="KW-1185">Reference proteome</keyword>
<organism evidence="1 2">
    <name type="scientific">Piloderma croceum (strain F 1598)</name>
    <dbReference type="NCBI Taxonomy" id="765440"/>
    <lineage>
        <taxon>Eukaryota</taxon>
        <taxon>Fungi</taxon>
        <taxon>Dikarya</taxon>
        <taxon>Basidiomycota</taxon>
        <taxon>Agaricomycotina</taxon>
        <taxon>Agaricomycetes</taxon>
        <taxon>Agaricomycetidae</taxon>
        <taxon>Atheliales</taxon>
        <taxon>Atheliaceae</taxon>
        <taxon>Piloderma</taxon>
    </lineage>
</organism>
<dbReference type="Proteomes" id="UP000054166">
    <property type="component" value="Unassembled WGS sequence"/>
</dbReference>
<evidence type="ECO:0000313" key="1">
    <source>
        <dbReference type="EMBL" id="KIM76058.1"/>
    </source>
</evidence>